<protein>
    <submittedName>
        <fullName evidence="1">Uncharacterized protein</fullName>
    </submittedName>
</protein>
<reference evidence="1" key="1">
    <citation type="journal article" date="2014" name="Front. Microbiol.">
        <title>High frequency of phylogenetically diverse reductive dehalogenase-homologous genes in deep subseafloor sedimentary metagenomes.</title>
        <authorList>
            <person name="Kawai M."/>
            <person name="Futagami T."/>
            <person name="Toyoda A."/>
            <person name="Takaki Y."/>
            <person name="Nishi S."/>
            <person name="Hori S."/>
            <person name="Arai W."/>
            <person name="Tsubouchi T."/>
            <person name="Morono Y."/>
            <person name="Uchiyama I."/>
            <person name="Ito T."/>
            <person name="Fujiyama A."/>
            <person name="Inagaki F."/>
            <person name="Takami H."/>
        </authorList>
    </citation>
    <scope>NUCLEOTIDE SEQUENCE</scope>
    <source>
        <strain evidence="1">Expedition CK06-06</strain>
    </source>
</reference>
<name>X1MSZ5_9ZZZZ</name>
<comment type="caution">
    <text evidence="1">The sequence shown here is derived from an EMBL/GenBank/DDBJ whole genome shotgun (WGS) entry which is preliminary data.</text>
</comment>
<dbReference type="EMBL" id="BARV01010217">
    <property type="protein sequence ID" value="GAI09489.1"/>
    <property type="molecule type" value="Genomic_DNA"/>
</dbReference>
<accession>X1MSZ5</accession>
<gene>
    <name evidence="1" type="ORF">S06H3_19857</name>
</gene>
<dbReference type="AlphaFoldDB" id="X1MSZ5"/>
<evidence type="ECO:0000313" key="1">
    <source>
        <dbReference type="EMBL" id="GAI09489.1"/>
    </source>
</evidence>
<sequence>MTENIFREAKELLNTKPPEMTYEEVLMLKAAMIP</sequence>
<organism evidence="1">
    <name type="scientific">marine sediment metagenome</name>
    <dbReference type="NCBI Taxonomy" id="412755"/>
    <lineage>
        <taxon>unclassified sequences</taxon>
        <taxon>metagenomes</taxon>
        <taxon>ecological metagenomes</taxon>
    </lineage>
</organism>
<feature type="non-terminal residue" evidence="1">
    <location>
        <position position="34"/>
    </location>
</feature>
<proteinExistence type="predicted"/>